<proteinExistence type="predicted"/>
<dbReference type="CDD" id="cd02440">
    <property type="entry name" value="AdoMet_MTases"/>
    <property type="match status" value="1"/>
</dbReference>
<reference evidence="2 3" key="1">
    <citation type="submission" date="2023-07" db="EMBL/GenBank/DDBJ databases">
        <title>Genomic Encyclopedia of Type Strains, Phase IV (KMG-IV): sequencing the most valuable type-strain genomes for metagenomic binning, comparative biology and taxonomic classification.</title>
        <authorList>
            <person name="Goeker M."/>
        </authorList>
    </citation>
    <scope>NUCLEOTIDE SEQUENCE [LARGE SCALE GENOMIC DNA]</scope>
    <source>
        <strain evidence="2 3">DSM 16980</strain>
    </source>
</reference>
<name>A0ABT9Y4H6_9FIRM</name>
<evidence type="ECO:0000313" key="2">
    <source>
        <dbReference type="EMBL" id="MDQ0202727.1"/>
    </source>
</evidence>
<dbReference type="Pfam" id="PF05175">
    <property type="entry name" value="MTS"/>
    <property type="match status" value="1"/>
</dbReference>
<dbReference type="Proteomes" id="UP001239167">
    <property type="component" value="Unassembled WGS sequence"/>
</dbReference>
<dbReference type="InterPro" id="IPR029063">
    <property type="entry name" value="SAM-dependent_MTases_sf"/>
</dbReference>
<protein>
    <submittedName>
        <fullName evidence="2">Phospholipid N-methyltransferase</fullName>
    </submittedName>
</protein>
<dbReference type="EMBL" id="JAUSUE010000002">
    <property type="protein sequence ID" value="MDQ0202727.1"/>
    <property type="molecule type" value="Genomic_DNA"/>
</dbReference>
<dbReference type="SUPFAM" id="SSF53335">
    <property type="entry name" value="S-adenosyl-L-methionine-dependent methyltransferases"/>
    <property type="match status" value="1"/>
</dbReference>
<comment type="caution">
    <text evidence="2">The sequence shown here is derived from an EMBL/GenBank/DDBJ whole genome shotgun (WGS) entry which is preliminary data.</text>
</comment>
<feature type="domain" description="Methyltransferase small" evidence="1">
    <location>
        <begin position="31"/>
        <end position="169"/>
    </location>
</feature>
<keyword evidence="3" id="KW-1185">Reference proteome</keyword>
<dbReference type="Gene3D" id="3.40.50.150">
    <property type="entry name" value="Vaccinia Virus protein VP39"/>
    <property type="match status" value="1"/>
</dbReference>
<dbReference type="RefSeq" id="WP_196605260.1">
    <property type="nucleotide sequence ID" value="NZ_CP116940.1"/>
</dbReference>
<organism evidence="2 3">
    <name type="scientific">Pectinatus haikarae</name>
    <dbReference type="NCBI Taxonomy" id="349096"/>
    <lineage>
        <taxon>Bacteria</taxon>
        <taxon>Bacillati</taxon>
        <taxon>Bacillota</taxon>
        <taxon>Negativicutes</taxon>
        <taxon>Selenomonadales</taxon>
        <taxon>Selenomonadaceae</taxon>
        <taxon>Pectinatus</taxon>
    </lineage>
</organism>
<evidence type="ECO:0000313" key="3">
    <source>
        <dbReference type="Proteomes" id="UP001239167"/>
    </source>
</evidence>
<dbReference type="InterPro" id="IPR007848">
    <property type="entry name" value="Small_mtfrase_dom"/>
</dbReference>
<evidence type="ECO:0000259" key="1">
    <source>
        <dbReference type="Pfam" id="PF05175"/>
    </source>
</evidence>
<accession>A0ABT9Y4H6</accession>
<gene>
    <name evidence="2" type="ORF">J2S01_000420</name>
</gene>
<sequence length="183" mass="21154">MLATRIVFLKKFFDEPAKIGSIIPSSKFLTRKMLADLPWSEMGNIVELGAGTGVFTEYIAQYKKETCKAVIIEQDPVMLAELRVRFPDMLFGRRAEKLSYIFNELNLAKADCIISGLPFAMFTPDLRESILDAATTQLKKDGRFIAFQYSLQMYPMFHRRFSEVKVSFELRNFPPAFVYYCRQ</sequence>